<evidence type="ECO:0000313" key="2">
    <source>
        <dbReference type="Proteomes" id="UP000443582"/>
    </source>
</evidence>
<dbReference type="EMBL" id="QDKL01000001">
    <property type="protein sequence ID" value="RZF22762.1"/>
    <property type="molecule type" value="Genomic_DNA"/>
</dbReference>
<proteinExistence type="predicted"/>
<evidence type="ECO:0000313" key="1">
    <source>
        <dbReference type="EMBL" id="RZF22762.1"/>
    </source>
</evidence>
<organism evidence="1 2">
    <name type="scientific">Halobacteriovorax vibrionivorans</name>
    <dbReference type="NCBI Taxonomy" id="2152716"/>
    <lineage>
        <taxon>Bacteria</taxon>
        <taxon>Pseudomonadati</taxon>
        <taxon>Bdellovibrionota</taxon>
        <taxon>Bacteriovoracia</taxon>
        <taxon>Bacteriovoracales</taxon>
        <taxon>Halobacteriovoraceae</taxon>
        <taxon>Halobacteriovorax</taxon>
    </lineage>
</organism>
<dbReference type="RefSeq" id="WP_120405459.1">
    <property type="nucleotide sequence ID" value="NZ_QDKL01000001.1"/>
</dbReference>
<reference evidence="2" key="1">
    <citation type="journal article" date="2019" name="Int. J. Syst. Evol. Microbiol.">
        <title>Halobacteriovorax valvorus sp. nov., a novel prokaryotic predator isolated from coastal seawater of China.</title>
        <authorList>
            <person name="Chen M.-X."/>
        </authorList>
    </citation>
    <scope>NUCLEOTIDE SEQUENCE [LARGE SCALE GENOMIC DNA]</scope>
    <source>
        <strain evidence="2">BL9</strain>
    </source>
</reference>
<dbReference type="Proteomes" id="UP000443582">
    <property type="component" value="Unassembled WGS sequence"/>
</dbReference>
<sequence>MHKQMLGLLPLGSKAHLTEMYGYSSKGIPGLEIVGLGSKGKAIKEKFIFLSKKYNLKIAPKRYVLCIDDNTVLGSLSSKEELYRWLELPLLILYWSMAGVLPIQNLSDCLCAGRISTRGKIEPFRFDETSSDFLHRLDDLKLKVIASYNDDLRGLTYFIPLDEIIKFPDAS</sequence>
<gene>
    <name evidence="1" type="ORF">DAY19_03025</name>
</gene>
<keyword evidence="2" id="KW-1185">Reference proteome</keyword>
<protein>
    <submittedName>
        <fullName evidence="1">Uncharacterized protein</fullName>
    </submittedName>
</protein>
<name>A0ABY0INH4_9BACT</name>
<accession>A0ABY0INH4</accession>
<comment type="caution">
    <text evidence="1">The sequence shown here is derived from an EMBL/GenBank/DDBJ whole genome shotgun (WGS) entry which is preliminary data.</text>
</comment>